<dbReference type="EMBL" id="AAILSQ010000004">
    <property type="protein sequence ID" value="ECF6050706.1"/>
    <property type="molecule type" value="Genomic_DNA"/>
</dbReference>
<sequence length="91" mass="10587">MAQINHSLTQEAELRDDIAEALERAGLWRRAATRWLHVFDSLSSDKGRERIAQRREVCLLIASRYADRNSGSKRRKVYLTLSKLEMSRIQS</sequence>
<dbReference type="RefSeq" id="WP_150362491.1">
    <property type="nucleotide sequence ID" value="NZ_DACWUI010000001.1"/>
</dbReference>
<dbReference type="AlphaFoldDB" id="A0A3Z3FQS6"/>
<dbReference type="EMBL" id="LR134141">
    <property type="protein sequence ID" value="VEA02135.1"/>
    <property type="molecule type" value="Genomic_DNA"/>
</dbReference>
<reference evidence="3 4" key="3">
    <citation type="submission" date="2018-12" db="EMBL/GenBank/DDBJ databases">
        <authorList>
            <consortium name="Pathogen Informatics"/>
        </authorList>
    </citation>
    <scope>NUCLEOTIDE SEQUENCE [LARGE SCALE GENOMIC DNA]</scope>
    <source>
        <strain evidence="3 4">NCTC5773</strain>
    </source>
</reference>
<reference evidence="2" key="2">
    <citation type="submission" date="2018-07" db="EMBL/GenBank/DDBJ databases">
        <authorList>
            <consortium name="NCBI Pathogen Detection Project"/>
        </authorList>
    </citation>
    <scope>NUCLEOTIDE SEQUENCE</scope>
    <source>
        <strain evidence="2">12-2127</strain>
    </source>
</reference>
<dbReference type="Pfam" id="PF06069">
    <property type="entry name" value="PerC"/>
    <property type="match status" value="1"/>
</dbReference>
<dbReference type="Proteomes" id="UP000267858">
    <property type="component" value="Chromosome"/>
</dbReference>
<dbReference type="EMBL" id="DAAMJT010000048">
    <property type="protein sequence ID" value="HAC6954239.1"/>
    <property type="molecule type" value="Genomic_DNA"/>
</dbReference>
<dbReference type="InterPro" id="IPR024684">
    <property type="entry name" value="Tscrpt_act_PerC/SfV_Orf40"/>
</dbReference>
<evidence type="ECO:0000313" key="3">
    <source>
        <dbReference type="EMBL" id="VEA02135.1"/>
    </source>
</evidence>
<protein>
    <submittedName>
        <fullName evidence="1">PerC family transcriptional regulator</fullName>
    </submittedName>
    <submittedName>
        <fullName evidence="3">PerC transcriptional activator</fullName>
    </submittedName>
</protein>
<reference evidence="2" key="1">
    <citation type="journal article" date="2018" name="Genome Biol.">
        <title>SKESA: strategic k-mer extension for scrupulous assemblies.</title>
        <authorList>
            <person name="Souvorov A."/>
            <person name="Agarwala R."/>
            <person name="Lipman D.J."/>
        </authorList>
    </citation>
    <scope>NUCLEOTIDE SEQUENCE</scope>
    <source>
        <strain evidence="2">12-2127</strain>
    </source>
</reference>
<dbReference type="Proteomes" id="UP000839746">
    <property type="component" value="Unassembled WGS sequence"/>
</dbReference>
<proteinExistence type="predicted"/>
<evidence type="ECO:0000313" key="2">
    <source>
        <dbReference type="EMBL" id="HAC6954239.1"/>
    </source>
</evidence>
<reference evidence="1" key="4">
    <citation type="submission" date="2019-07" db="EMBL/GenBank/DDBJ databases">
        <authorList>
            <person name="Ashton P.M."/>
            <person name="Dallman T."/>
            <person name="Nair S."/>
            <person name="De Pinna E."/>
            <person name="Peters T."/>
            <person name="Grant K."/>
        </authorList>
    </citation>
    <scope>NUCLEOTIDE SEQUENCE [LARGE SCALE GENOMIC DNA]</scope>
    <source>
        <strain evidence="1">107213</strain>
    </source>
</reference>
<evidence type="ECO:0000313" key="1">
    <source>
        <dbReference type="EMBL" id="ECF6050706.1"/>
    </source>
</evidence>
<accession>A0A3Z3FQS6</accession>
<name>A0A3Z3FQS6_SALER</name>
<gene>
    <name evidence="1" type="ORF">FNN84_05745</name>
    <name evidence="2" type="ORF">G0D74_21515</name>
    <name evidence="3" type="ORF">NCTC5773_02011</name>
</gene>
<evidence type="ECO:0000313" key="4">
    <source>
        <dbReference type="Proteomes" id="UP000267858"/>
    </source>
</evidence>
<organism evidence="1">
    <name type="scientific">Salmonella enterica subsp. salamae</name>
    <dbReference type="NCBI Taxonomy" id="59202"/>
    <lineage>
        <taxon>Bacteria</taxon>
        <taxon>Pseudomonadati</taxon>
        <taxon>Pseudomonadota</taxon>
        <taxon>Gammaproteobacteria</taxon>
        <taxon>Enterobacterales</taxon>
        <taxon>Enterobacteriaceae</taxon>
        <taxon>Salmonella</taxon>
    </lineage>
</organism>